<keyword evidence="5 8" id="KW-1133">Transmembrane helix</keyword>
<evidence type="ECO:0000313" key="10">
    <source>
        <dbReference type="EMBL" id="KAF5955695.1"/>
    </source>
</evidence>
<comment type="subcellular location">
    <subcellularLocation>
        <location evidence="1">Membrane</location>
    </subcellularLocation>
</comment>
<evidence type="ECO:0000256" key="7">
    <source>
        <dbReference type="SAM" id="MobiDB-lite"/>
    </source>
</evidence>
<feature type="transmembrane region" description="Helical" evidence="8">
    <location>
        <begin position="113"/>
        <end position="134"/>
    </location>
</feature>
<dbReference type="Pfam" id="PF01490">
    <property type="entry name" value="Aa_trans"/>
    <property type="match status" value="1"/>
</dbReference>
<dbReference type="GO" id="GO:0016020">
    <property type="term" value="C:membrane"/>
    <property type="evidence" value="ECO:0007669"/>
    <property type="project" value="UniProtKB-SubCell"/>
</dbReference>
<dbReference type="InterPro" id="IPR013057">
    <property type="entry name" value="AA_transpt_TM"/>
</dbReference>
<feature type="transmembrane region" description="Helical" evidence="8">
    <location>
        <begin position="140"/>
        <end position="157"/>
    </location>
</feature>
<feature type="transmembrane region" description="Helical" evidence="8">
    <location>
        <begin position="249"/>
        <end position="268"/>
    </location>
</feature>
<keyword evidence="2" id="KW-0813">Transport</keyword>
<reference evidence="11" key="1">
    <citation type="journal article" date="2020" name="Nat. Commun.">
        <title>Genome assembly of wild tea tree DASZ reveals pedigree and selection history of tea varieties.</title>
        <authorList>
            <person name="Zhang W."/>
            <person name="Zhang Y."/>
            <person name="Qiu H."/>
            <person name="Guo Y."/>
            <person name="Wan H."/>
            <person name="Zhang X."/>
            <person name="Scossa F."/>
            <person name="Alseekh S."/>
            <person name="Zhang Q."/>
            <person name="Wang P."/>
            <person name="Xu L."/>
            <person name="Schmidt M.H."/>
            <person name="Jia X."/>
            <person name="Li D."/>
            <person name="Zhu A."/>
            <person name="Guo F."/>
            <person name="Chen W."/>
            <person name="Ni D."/>
            <person name="Usadel B."/>
            <person name="Fernie A.R."/>
            <person name="Wen W."/>
        </authorList>
    </citation>
    <scope>NUCLEOTIDE SEQUENCE [LARGE SCALE GENOMIC DNA]</scope>
    <source>
        <strain evidence="11">cv. G240</strain>
    </source>
</reference>
<evidence type="ECO:0000256" key="1">
    <source>
        <dbReference type="ARBA" id="ARBA00004370"/>
    </source>
</evidence>
<proteinExistence type="predicted"/>
<evidence type="ECO:0000259" key="9">
    <source>
        <dbReference type="Pfam" id="PF01490"/>
    </source>
</evidence>
<feature type="region of interest" description="Disordered" evidence="7">
    <location>
        <begin position="1"/>
        <end position="46"/>
    </location>
</feature>
<keyword evidence="11" id="KW-1185">Reference proteome</keyword>
<organism evidence="10 11">
    <name type="scientific">Camellia sinensis</name>
    <name type="common">Tea plant</name>
    <name type="synonym">Thea sinensis</name>
    <dbReference type="NCBI Taxonomy" id="4442"/>
    <lineage>
        <taxon>Eukaryota</taxon>
        <taxon>Viridiplantae</taxon>
        <taxon>Streptophyta</taxon>
        <taxon>Embryophyta</taxon>
        <taxon>Tracheophyta</taxon>
        <taxon>Spermatophyta</taxon>
        <taxon>Magnoliopsida</taxon>
        <taxon>eudicotyledons</taxon>
        <taxon>Gunneridae</taxon>
        <taxon>Pentapetalae</taxon>
        <taxon>asterids</taxon>
        <taxon>Ericales</taxon>
        <taxon>Theaceae</taxon>
        <taxon>Camellia</taxon>
    </lineage>
</organism>
<evidence type="ECO:0000256" key="5">
    <source>
        <dbReference type="ARBA" id="ARBA00022989"/>
    </source>
</evidence>
<dbReference type="PANTHER" id="PTHR48017">
    <property type="entry name" value="OS05G0424000 PROTEIN-RELATED"/>
    <property type="match status" value="1"/>
</dbReference>
<sequence length="384" mass="42151">MEERPETELISIPATPRASTPEIQTPSGQRSPRPPHAAASKEAKSWTPTSFISPRFLSPIGTPMKRVLINMKGYLEEVGHLTKLNPQDAWLPITESRNGNAHYAAFHNLNAGVGFQALVLPVAFSFLGWSWGILSLTIAYFWQLYTLWILVQLHEAVPGKRYNRYVELAQAAFGERLGVWLALFPTVYLSAGTATALILIGGETMKLFFQIVCGPLCSSNPLSTVEWYLVFTSLCIVLSQLPNLNSISGLSLIGAITAITYSTMVWVLSVSQPRPPSISYEPLSLPSFSASVFSFFNALGIVAFAFRGHNLALEIQATMPSTFKHPAHVPMWRGAKVAYFLIAMCVFPIAIGGFWAYGNLMPSGGILNACLRFTVTTSQEDFLP</sequence>
<feature type="transmembrane region" description="Helical" evidence="8">
    <location>
        <begin position="337"/>
        <end position="357"/>
    </location>
</feature>
<dbReference type="GO" id="GO:0006865">
    <property type="term" value="P:amino acid transport"/>
    <property type="evidence" value="ECO:0007669"/>
    <property type="project" value="UniProtKB-KW"/>
</dbReference>
<keyword evidence="4" id="KW-0029">Amino-acid transport</keyword>
<feature type="transmembrane region" description="Helical" evidence="8">
    <location>
        <begin position="177"/>
        <end position="200"/>
    </location>
</feature>
<comment type="caution">
    <text evidence="10">The sequence shown here is derived from an EMBL/GenBank/DDBJ whole genome shotgun (WGS) entry which is preliminary data.</text>
</comment>
<dbReference type="EMBL" id="JACBKZ010000003">
    <property type="protein sequence ID" value="KAF5955695.1"/>
    <property type="molecule type" value="Genomic_DNA"/>
</dbReference>
<protein>
    <recommendedName>
        <fullName evidence="9">Amino acid transporter transmembrane domain-containing protein</fullName>
    </recommendedName>
</protein>
<dbReference type="AlphaFoldDB" id="A0A7J7HT43"/>
<evidence type="ECO:0000256" key="4">
    <source>
        <dbReference type="ARBA" id="ARBA00022970"/>
    </source>
</evidence>
<gene>
    <name evidence="10" type="ORF">HYC85_008551</name>
</gene>
<keyword evidence="3 8" id="KW-0812">Transmembrane</keyword>
<evidence type="ECO:0000256" key="6">
    <source>
        <dbReference type="ARBA" id="ARBA00023136"/>
    </source>
</evidence>
<evidence type="ECO:0000256" key="3">
    <source>
        <dbReference type="ARBA" id="ARBA00022692"/>
    </source>
</evidence>
<evidence type="ECO:0000313" key="11">
    <source>
        <dbReference type="Proteomes" id="UP000593564"/>
    </source>
</evidence>
<keyword evidence="6 8" id="KW-0472">Membrane</keyword>
<dbReference type="Proteomes" id="UP000593564">
    <property type="component" value="Unassembled WGS sequence"/>
</dbReference>
<feature type="transmembrane region" description="Helical" evidence="8">
    <location>
        <begin position="225"/>
        <end position="242"/>
    </location>
</feature>
<evidence type="ECO:0000256" key="2">
    <source>
        <dbReference type="ARBA" id="ARBA00022448"/>
    </source>
</evidence>
<feature type="compositionally biased region" description="Polar residues" evidence="7">
    <location>
        <begin position="17"/>
        <end position="30"/>
    </location>
</feature>
<feature type="domain" description="Amino acid transporter transmembrane" evidence="9">
    <location>
        <begin position="98"/>
        <end position="363"/>
    </location>
</feature>
<name>A0A7J7HT43_CAMSI</name>
<feature type="transmembrane region" description="Helical" evidence="8">
    <location>
        <begin position="288"/>
        <end position="306"/>
    </location>
</feature>
<reference evidence="10 11" key="2">
    <citation type="submission" date="2020-07" db="EMBL/GenBank/DDBJ databases">
        <title>Genome assembly of wild tea tree DASZ reveals pedigree and selection history of tea varieties.</title>
        <authorList>
            <person name="Zhang W."/>
        </authorList>
    </citation>
    <scope>NUCLEOTIDE SEQUENCE [LARGE SCALE GENOMIC DNA]</scope>
    <source>
        <strain evidence="11">cv. G240</strain>
        <tissue evidence="10">Leaf</tissue>
    </source>
</reference>
<accession>A0A7J7HT43</accession>
<evidence type="ECO:0000256" key="8">
    <source>
        <dbReference type="SAM" id="Phobius"/>
    </source>
</evidence>